<evidence type="ECO:0000313" key="6">
    <source>
        <dbReference type="Ensembl" id="ENSFHEP00000031276.1"/>
    </source>
</evidence>
<reference evidence="6" key="2">
    <citation type="submission" date="2025-09" db="UniProtKB">
        <authorList>
            <consortium name="Ensembl"/>
        </authorList>
    </citation>
    <scope>IDENTIFICATION</scope>
</reference>
<reference evidence="6" key="1">
    <citation type="submission" date="2025-08" db="UniProtKB">
        <authorList>
            <consortium name="Ensembl"/>
        </authorList>
    </citation>
    <scope>IDENTIFICATION</scope>
</reference>
<dbReference type="InterPro" id="IPR052598">
    <property type="entry name" value="IgSF_CEA-related"/>
</dbReference>
<accession>A0A3Q2QTS7</accession>
<name>A0A3Q2QTS7_FUNHE</name>
<keyword evidence="4" id="KW-0393">Immunoglobulin domain</keyword>
<evidence type="ECO:0000256" key="2">
    <source>
        <dbReference type="ARBA" id="ARBA00023157"/>
    </source>
</evidence>
<evidence type="ECO:0000259" key="5">
    <source>
        <dbReference type="PROSITE" id="PS50835"/>
    </source>
</evidence>
<dbReference type="SUPFAM" id="SSF48726">
    <property type="entry name" value="Immunoglobulin"/>
    <property type="match status" value="2"/>
</dbReference>
<dbReference type="PROSITE" id="PS50835">
    <property type="entry name" value="IG_LIKE"/>
    <property type="match status" value="2"/>
</dbReference>
<dbReference type="SMART" id="SM00409">
    <property type="entry name" value="IG"/>
    <property type="match status" value="2"/>
</dbReference>
<dbReference type="CDD" id="cd00096">
    <property type="entry name" value="Ig"/>
    <property type="match status" value="1"/>
</dbReference>
<organism evidence="6 7">
    <name type="scientific">Fundulus heteroclitus</name>
    <name type="common">Killifish</name>
    <name type="synonym">Mummichog</name>
    <dbReference type="NCBI Taxonomy" id="8078"/>
    <lineage>
        <taxon>Eukaryota</taxon>
        <taxon>Metazoa</taxon>
        <taxon>Chordata</taxon>
        <taxon>Craniata</taxon>
        <taxon>Vertebrata</taxon>
        <taxon>Euteleostomi</taxon>
        <taxon>Actinopterygii</taxon>
        <taxon>Neopterygii</taxon>
        <taxon>Teleostei</taxon>
        <taxon>Neoteleostei</taxon>
        <taxon>Acanthomorphata</taxon>
        <taxon>Ovalentaria</taxon>
        <taxon>Atherinomorphae</taxon>
        <taxon>Cyprinodontiformes</taxon>
        <taxon>Fundulidae</taxon>
        <taxon>Fundulus</taxon>
    </lineage>
</organism>
<dbReference type="PANTHER" id="PTHR44337">
    <property type="entry name" value="CARCINOEMBRYONIC ANTIGEN-RELATED CELL ADHESION MOLECULE 8"/>
    <property type="match status" value="1"/>
</dbReference>
<feature type="domain" description="Ig-like" evidence="5">
    <location>
        <begin position="125"/>
        <end position="207"/>
    </location>
</feature>
<protein>
    <recommendedName>
        <fullName evidence="5">Ig-like domain-containing protein</fullName>
    </recommendedName>
</protein>
<dbReference type="InterPro" id="IPR013783">
    <property type="entry name" value="Ig-like_fold"/>
</dbReference>
<dbReference type="InterPro" id="IPR003599">
    <property type="entry name" value="Ig_sub"/>
</dbReference>
<evidence type="ECO:0000313" key="7">
    <source>
        <dbReference type="Proteomes" id="UP000265000"/>
    </source>
</evidence>
<keyword evidence="7" id="KW-1185">Reference proteome</keyword>
<dbReference type="PANTHER" id="PTHR44337:SF23">
    <property type="entry name" value="V-SET AND IMMUNOGLOBULIN DOMAIN CONTAINING 10 LIKE 2"/>
    <property type="match status" value="1"/>
</dbReference>
<dbReference type="GeneTree" id="ENSGT01130000278319"/>
<evidence type="ECO:0000256" key="1">
    <source>
        <dbReference type="ARBA" id="ARBA00022729"/>
    </source>
</evidence>
<feature type="domain" description="Ig-like" evidence="5">
    <location>
        <begin position="33"/>
        <end position="119"/>
    </location>
</feature>
<dbReference type="Pfam" id="PF13927">
    <property type="entry name" value="Ig_3"/>
    <property type="match status" value="2"/>
</dbReference>
<proteinExistence type="predicted"/>
<evidence type="ECO:0000256" key="3">
    <source>
        <dbReference type="ARBA" id="ARBA00023180"/>
    </source>
</evidence>
<dbReference type="Ensembl" id="ENSFHET00000033199.1">
    <property type="protein sequence ID" value="ENSFHEP00000031276.1"/>
    <property type="gene ID" value="ENSFHEG00000017055.1"/>
</dbReference>
<dbReference type="SMART" id="SM00408">
    <property type="entry name" value="IGc2"/>
    <property type="match status" value="2"/>
</dbReference>
<dbReference type="Proteomes" id="UP000265000">
    <property type="component" value="Unplaced"/>
</dbReference>
<keyword evidence="2" id="KW-1015">Disulfide bond</keyword>
<dbReference type="Gene3D" id="2.60.40.10">
    <property type="entry name" value="Immunoglobulins"/>
    <property type="match status" value="2"/>
</dbReference>
<dbReference type="InterPro" id="IPR036179">
    <property type="entry name" value="Ig-like_dom_sf"/>
</dbReference>
<dbReference type="InterPro" id="IPR007110">
    <property type="entry name" value="Ig-like_dom"/>
</dbReference>
<dbReference type="InterPro" id="IPR003598">
    <property type="entry name" value="Ig_sub2"/>
</dbReference>
<dbReference type="STRING" id="8078.ENSFHEP00000031276"/>
<keyword evidence="1" id="KW-0732">Signal</keyword>
<keyword evidence="3" id="KW-0325">Glycoprotein</keyword>
<dbReference type="AlphaFoldDB" id="A0A3Q2QTS7"/>
<evidence type="ECO:0000256" key="4">
    <source>
        <dbReference type="ARBA" id="ARBA00023319"/>
    </source>
</evidence>
<sequence length="222" mass="24975">MTHNRQKKTAEMILSVFPRAFDSVSNTVPISKPYLVLSEVSPLEGSPIWMNCSVENGSEPIQYMWQHQTLDENISNFSLSNGSIFAVTSISRNHTGWYQCEASNAVNNETSDRLLLNVTYGPDEPQIDVTPYHITKHGYSALENETVSMFCQAQSNPASQYIWLYNNSQIDSRPLVTLDKILRAHTGNYTCLAQNSLLHTQSSKTLSLTVYCECSPLTRPFI</sequence>